<evidence type="ECO:0000313" key="1">
    <source>
        <dbReference type="EMBL" id="GMK43181.1"/>
    </source>
</evidence>
<comment type="caution">
    <text evidence="1">The sequence shown here is derived from an EMBL/GenBank/DDBJ whole genome shotgun (WGS) entry which is preliminary data.</text>
</comment>
<organism evidence="1 2">
    <name type="scientific">Paenibacillus glycanilyticus</name>
    <dbReference type="NCBI Taxonomy" id="126569"/>
    <lineage>
        <taxon>Bacteria</taxon>
        <taxon>Bacillati</taxon>
        <taxon>Bacillota</taxon>
        <taxon>Bacilli</taxon>
        <taxon>Bacillales</taxon>
        <taxon>Paenibacillaceae</taxon>
        <taxon>Paenibacillus</taxon>
    </lineage>
</organism>
<evidence type="ECO:0000313" key="2">
    <source>
        <dbReference type="Proteomes" id="UP001285921"/>
    </source>
</evidence>
<sequence>MNIEYRLAKSMMENEEGLNHLWIRLAEGDQSEITDIQINVGMPEGIFRLPNLNHHKEDEAGTIVLAKTDDLMLEIYTTNQIACGDHAITVDIVFMDWQKHRCMQSVSIPIRVVLADEMETVEIDDEVVNRVTQLAIKQASNELDEFEVIGIRPKRLTLNNEYSFLEQKYRVDG</sequence>
<keyword evidence="2" id="KW-1185">Reference proteome</keyword>
<dbReference type="RefSeq" id="WP_317978563.1">
    <property type="nucleotide sequence ID" value="NZ_BTCL01000001.1"/>
</dbReference>
<dbReference type="Proteomes" id="UP001285921">
    <property type="component" value="Unassembled WGS sequence"/>
</dbReference>
<reference evidence="1 2" key="1">
    <citation type="submission" date="2023-05" db="EMBL/GenBank/DDBJ databases">
        <title>Draft genome of Paenibacillus sp. CCS26.</title>
        <authorList>
            <person name="Akita H."/>
            <person name="Shinto Y."/>
            <person name="Kimura Z."/>
        </authorList>
    </citation>
    <scope>NUCLEOTIDE SEQUENCE [LARGE SCALE GENOMIC DNA]</scope>
    <source>
        <strain evidence="1 2">CCS26</strain>
    </source>
</reference>
<name>A0ABQ6NDS0_9BACL</name>
<gene>
    <name evidence="1" type="ORF">PghCCS26_03080</name>
</gene>
<dbReference type="EMBL" id="BTCL01000001">
    <property type="protein sequence ID" value="GMK43181.1"/>
    <property type="molecule type" value="Genomic_DNA"/>
</dbReference>
<proteinExistence type="predicted"/>
<protein>
    <submittedName>
        <fullName evidence="1">Uncharacterized protein</fullName>
    </submittedName>
</protein>
<accession>A0ABQ6NDS0</accession>